<dbReference type="EMBL" id="BIFT01000001">
    <property type="protein sequence ID" value="GCE24823.1"/>
    <property type="molecule type" value="Genomic_DNA"/>
</dbReference>
<protein>
    <submittedName>
        <fullName evidence="1">Uncharacterized protein</fullName>
    </submittedName>
</protein>
<dbReference type="Proteomes" id="UP000287171">
    <property type="component" value="Unassembled WGS sequence"/>
</dbReference>
<comment type="caution">
    <text evidence="1">The sequence shown here is derived from an EMBL/GenBank/DDBJ whole genome shotgun (WGS) entry which is preliminary data.</text>
</comment>
<proteinExistence type="predicted"/>
<organism evidence="1 2">
    <name type="scientific">Dictyobacter alpinus</name>
    <dbReference type="NCBI Taxonomy" id="2014873"/>
    <lineage>
        <taxon>Bacteria</taxon>
        <taxon>Bacillati</taxon>
        <taxon>Chloroflexota</taxon>
        <taxon>Ktedonobacteria</taxon>
        <taxon>Ktedonobacterales</taxon>
        <taxon>Dictyobacteraceae</taxon>
        <taxon>Dictyobacter</taxon>
    </lineage>
</organism>
<dbReference type="AlphaFoldDB" id="A0A402B0E8"/>
<name>A0A402B0E8_9CHLR</name>
<reference evidence="2" key="1">
    <citation type="submission" date="2018-12" db="EMBL/GenBank/DDBJ databases">
        <title>Tengunoibacter tsumagoiensis gen. nov., sp. nov., Dictyobacter kobayashii sp. nov., D. alpinus sp. nov., and D. joshuensis sp. nov. and description of Dictyobacteraceae fam. nov. within the order Ktedonobacterales isolated from Tengu-no-mugimeshi.</title>
        <authorList>
            <person name="Wang C.M."/>
            <person name="Zheng Y."/>
            <person name="Sakai Y."/>
            <person name="Toyoda A."/>
            <person name="Minakuchi Y."/>
            <person name="Abe K."/>
            <person name="Yokota A."/>
            <person name="Yabe S."/>
        </authorList>
    </citation>
    <scope>NUCLEOTIDE SEQUENCE [LARGE SCALE GENOMIC DNA]</scope>
    <source>
        <strain evidence="2">Uno16</strain>
    </source>
</reference>
<accession>A0A402B0E8</accession>
<evidence type="ECO:0000313" key="2">
    <source>
        <dbReference type="Proteomes" id="UP000287171"/>
    </source>
</evidence>
<gene>
    <name evidence="1" type="ORF">KDA_03070</name>
</gene>
<sequence>MNSVVAEKVKNIYFLPPISSCINYRSAWLKTQCVNSLVECGLRHMGKKYIDAS</sequence>
<evidence type="ECO:0000313" key="1">
    <source>
        <dbReference type="EMBL" id="GCE24823.1"/>
    </source>
</evidence>
<keyword evidence="2" id="KW-1185">Reference proteome</keyword>